<dbReference type="Pfam" id="PF08488">
    <property type="entry name" value="WAK"/>
    <property type="match status" value="1"/>
</dbReference>
<evidence type="ECO:0000256" key="15">
    <source>
        <dbReference type="ARBA" id="ARBA00047951"/>
    </source>
</evidence>
<dbReference type="PROSITE" id="PS00108">
    <property type="entry name" value="PROTEIN_KINASE_ST"/>
    <property type="match status" value="1"/>
</dbReference>
<comment type="catalytic activity">
    <reaction evidence="14">
        <text>L-seryl-[protein] + ATP = O-phospho-L-seryl-[protein] + ADP + H(+)</text>
        <dbReference type="Rhea" id="RHEA:17989"/>
        <dbReference type="Rhea" id="RHEA-COMP:9863"/>
        <dbReference type="Rhea" id="RHEA-COMP:11604"/>
        <dbReference type="ChEBI" id="CHEBI:15378"/>
        <dbReference type="ChEBI" id="CHEBI:29999"/>
        <dbReference type="ChEBI" id="CHEBI:30616"/>
        <dbReference type="ChEBI" id="CHEBI:83421"/>
        <dbReference type="ChEBI" id="CHEBI:456216"/>
    </reaction>
</comment>
<keyword evidence="8" id="KW-0418">Kinase</keyword>
<organism evidence="19 20">
    <name type="scientific">Camelina sativa</name>
    <name type="common">False flax</name>
    <name type="synonym">Myagrum sativum</name>
    <dbReference type="NCBI Taxonomy" id="90675"/>
    <lineage>
        <taxon>Eukaryota</taxon>
        <taxon>Viridiplantae</taxon>
        <taxon>Streptophyta</taxon>
        <taxon>Embryophyta</taxon>
        <taxon>Tracheophyta</taxon>
        <taxon>Spermatophyta</taxon>
        <taxon>Magnoliopsida</taxon>
        <taxon>eudicotyledons</taxon>
        <taxon>Gunneridae</taxon>
        <taxon>Pentapetalae</taxon>
        <taxon>rosids</taxon>
        <taxon>malvids</taxon>
        <taxon>Brassicales</taxon>
        <taxon>Brassicaceae</taxon>
        <taxon>Camelineae</taxon>
        <taxon>Camelina</taxon>
    </lineage>
</organism>
<dbReference type="PANTHER" id="PTHR27005:SF515">
    <property type="entry name" value="WALL-ASSOCIATED RECEPTOR KINASE-LIKE 10-RELATED"/>
    <property type="match status" value="1"/>
</dbReference>
<evidence type="ECO:0000256" key="1">
    <source>
        <dbReference type="ARBA" id="ARBA00004479"/>
    </source>
</evidence>
<dbReference type="InterPro" id="IPR011009">
    <property type="entry name" value="Kinase-like_dom_sf"/>
</dbReference>
<comment type="subcellular location">
    <subcellularLocation>
        <location evidence="1">Membrane</location>
        <topology evidence="1">Single-pass type I membrane protein</topology>
    </subcellularLocation>
</comment>
<evidence type="ECO:0000256" key="6">
    <source>
        <dbReference type="ARBA" id="ARBA00022729"/>
    </source>
</evidence>
<evidence type="ECO:0000256" key="9">
    <source>
        <dbReference type="ARBA" id="ARBA00022840"/>
    </source>
</evidence>
<keyword evidence="13" id="KW-0325">Glycoprotein</keyword>
<dbReference type="InterPro" id="IPR025287">
    <property type="entry name" value="WAK_GUB"/>
</dbReference>
<dbReference type="Gene3D" id="2.10.25.10">
    <property type="entry name" value="Laminin"/>
    <property type="match status" value="1"/>
</dbReference>
<dbReference type="RefSeq" id="XP_010480838.1">
    <property type="nucleotide sequence ID" value="XM_010482536.1"/>
</dbReference>
<dbReference type="PROSITE" id="PS01187">
    <property type="entry name" value="EGF_CA"/>
    <property type="match status" value="1"/>
</dbReference>
<name>A0ABM0X541_CAMSA</name>
<evidence type="ECO:0000256" key="11">
    <source>
        <dbReference type="ARBA" id="ARBA00023136"/>
    </source>
</evidence>
<evidence type="ECO:0000259" key="18">
    <source>
        <dbReference type="PROSITE" id="PS50011"/>
    </source>
</evidence>
<evidence type="ECO:0000256" key="8">
    <source>
        <dbReference type="ARBA" id="ARBA00022777"/>
    </source>
</evidence>
<feature type="signal peptide" evidence="17">
    <location>
        <begin position="1"/>
        <end position="22"/>
    </location>
</feature>
<proteinExistence type="predicted"/>
<evidence type="ECO:0000256" key="10">
    <source>
        <dbReference type="ARBA" id="ARBA00022989"/>
    </source>
</evidence>
<keyword evidence="10 16" id="KW-1133">Transmembrane helix</keyword>
<keyword evidence="9" id="KW-0067">ATP-binding</keyword>
<evidence type="ECO:0000256" key="2">
    <source>
        <dbReference type="ARBA" id="ARBA00022527"/>
    </source>
</evidence>
<dbReference type="PANTHER" id="PTHR27005">
    <property type="entry name" value="WALL-ASSOCIATED RECEPTOR KINASE-LIKE 21"/>
    <property type="match status" value="1"/>
</dbReference>
<dbReference type="InterPro" id="IPR013695">
    <property type="entry name" value="WAK"/>
</dbReference>
<sequence length="715" mass="79703">MKCVHWIRVCVLLLVLNTSSEELTISSSCPTHCGKVSIPYPFGIGNDCYLNRSYEVQCNQSTSVAYLPSIKKEVAQIDHPRPVNIYGYGSSVPHGTLRIKTEITSVGCSGDNGQNLKELLNFTGTLFSISENNTLVSFGCSSKATLTNIDPRIVGCVSICDPFHDLPLQTFSETSCYGYTCCNASTPADVGQVIGVKIESNDGNETRQECSVAFLTDEYGQPSLWRNRTDAKKLHAGKYATIELKWQVITSNLTFEESLGCRQNRSDYYSNPCYCEWLAIDTLLYLRCACINGYEGNPYLLNDCKDVDECKQLKDDGRPGLCTKSGEICQNIPGAYRCVPKKSKTLAIYIGVSIGLTVLVVGVGIWLYIVIKKYRKTNRMKKFFKRNGGLLLQQQLASREGYVEKAIVFSSKELEKATENFSLDRVLGHGGQGTVFKGMLADGRIVAVKKSKVVDQDKLEEFINEVCLLSQINHRNIVNILGCCLETEVPLLVYEFIPNGNLFQLLHEEDDHTLITWELRVRIAIDTAGALSYLHSAAASPIYHRDIKSANILLDENYRAKVSNFGTSRSISVDQTHLTTAVIGTPGYVDPAYYQSSQFTDKSDVYSFGVVLVELITGEKPVSFQRFGENRTLAAYFNLAVRENKVFDIIDSRIRNDCKLGQVMVIANLAKRCLNLSGRKRPTMTDVWLQLKSSRHGDLQTEVEVNTSDDDDDDN</sequence>
<dbReference type="SUPFAM" id="SSF56112">
    <property type="entry name" value="Protein kinase-like (PK-like)"/>
    <property type="match status" value="1"/>
</dbReference>
<evidence type="ECO:0000256" key="5">
    <source>
        <dbReference type="ARBA" id="ARBA00022692"/>
    </source>
</evidence>
<dbReference type="Gene3D" id="3.30.200.20">
    <property type="entry name" value="Phosphorylase Kinase, domain 1"/>
    <property type="match status" value="1"/>
</dbReference>
<keyword evidence="12" id="KW-1015">Disulfide bond</keyword>
<keyword evidence="2" id="KW-0723">Serine/threonine-protein kinase</keyword>
<keyword evidence="11 16" id="KW-0472">Membrane</keyword>
<evidence type="ECO:0000256" key="16">
    <source>
        <dbReference type="SAM" id="Phobius"/>
    </source>
</evidence>
<evidence type="ECO:0000256" key="4">
    <source>
        <dbReference type="ARBA" id="ARBA00022679"/>
    </source>
</evidence>
<protein>
    <submittedName>
        <fullName evidence="20">Wall-associated receptor kinase-like 10</fullName>
    </submittedName>
</protein>
<evidence type="ECO:0000256" key="3">
    <source>
        <dbReference type="ARBA" id="ARBA00022553"/>
    </source>
</evidence>
<evidence type="ECO:0000313" key="19">
    <source>
        <dbReference type="Proteomes" id="UP000694864"/>
    </source>
</evidence>
<evidence type="ECO:0000256" key="13">
    <source>
        <dbReference type="ARBA" id="ARBA00023180"/>
    </source>
</evidence>
<feature type="domain" description="Protein kinase" evidence="18">
    <location>
        <begin position="421"/>
        <end position="699"/>
    </location>
</feature>
<dbReference type="Pfam" id="PF13947">
    <property type="entry name" value="GUB_WAK_bind"/>
    <property type="match status" value="1"/>
</dbReference>
<dbReference type="InterPro" id="IPR000719">
    <property type="entry name" value="Prot_kinase_dom"/>
</dbReference>
<evidence type="ECO:0000256" key="17">
    <source>
        <dbReference type="SAM" id="SignalP"/>
    </source>
</evidence>
<keyword evidence="7" id="KW-0547">Nucleotide-binding</keyword>
<evidence type="ECO:0000256" key="12">
    <source>
        <dbReference type="ARBA" id="ARBA00023157"/>
    </source>
</evidence>
<dbReference type="PROSITE" id="PS50011">
    <property type="entry name" value="PROTEIN_KINASE_DOM"/>
    <property type="match status" value="1"/>
</dbReference>
<reference evidence="20" key="2">
    <citation type="submission" date="2025-08" db="UniProtKB">
        <authorList>
            <consortium name="RefSeq"/>
        </authorList>
    </citation>
    <scope>IDENTIFICATION</scope>
    <source>
        <tissue evidence="20">Leaf</tissue>
    </source>
</reference>
<dbReference type="Gene3D" id="1.10.510.10">
    <property type="entry name" value="Transferase(Phosphotransferase) domain 1"/>
    <property type="match status" value="1"/>
</dbReference>
<keyword evidence="3" id="KW-0597">Phosphoprotein</keyword>
<dbReference type="GeneID" id="104759626"/>
<keyword evidence="6 17" id="KW-0732">Signal</keyword>
<accession>A0ABM0X541</accession>
<keyword evidence="19" id="KW-1185">Reference proteome</keyword>
<dbReference type="SMART" id="SM00220">
    <property type="entry name" value="S_TKc"/>
    <property type="match status" value="1"/>
</dbReference>
<dbReference type="InterPro" id="IPR045274">
    <property type="entry name" value="WAK-like"/>
</dbReference>
<comment type="catalytic activity">
    <reaction evidence="15">
        <text>L-threonyl-[protein] + ATP = O-phospho-L-threonyl-[protein] + ADP + H(+)</text>
        <dbReference type="Rhea" id="RHEA:46608"/>
        <dbReference type="Rhea" id="RHEA-COMP:11060"/>
        <dbReference type="Rhea" id="RHEA-COMP:11605"/>
        <dbReference type="ChEBI" id="CHEBI:15378"/>
        <dbReference type="ChEBI" id="CHEBI:30013"/>
        <dbReference type="ChEBI" id="CHEBI:30616"/>
        <dbReference type="ChEBI" id="CHEBI:61977"/>
        <dbReference type="ChEBI" id="CHEBI:456216"/>
    </reaction>
</comment>
<keyword evidence="5 16" id="KW-0812">Transmembrane</keyword>
<evidence type="ECO:0000313" key="20">
    <source>
        <dbReference type="RefSeq" id="XP_010480838.1"/>
    </source>
</evidence>
<dbReference type="InterPro" id="IPR001245">
    <property type="entry name" value="Ser-Thr/Tyr_kinase_cat_dom"/>
</dbReference>
<evidence type="ECO:0000256" key="14">
    <source>
        <dbReference type="ARBA" id="ARBA00047558"/>
    </source>
</evidence>
<dbReference type="InterPro" id="IPR018097">
    <property type="entry name" value="EGF_Ca-bd_CS"/>
</dbReference>
<evidence type="ECO:0000256" key="7">
    <source>
        <dbReference type="ARBA" id="ARBA00022741"/>
    </source>
</evidence>
<reference evidence="19" key="1">
    <citation type="journal article" date="2014" name="Nat. Commun.">
        <title>The emerging biofuel crop Camelina sativa retains a highly undifferentiated hexaploid genome structure.</title>
        <authorList>
            <person name="Kagale S."/>
            <person name="Koh C."/>
            <person name="Nixon J."/>
            <person name="Bollina V."/>
            <person name="Clarke W.E."/>
            <person name="Tuteja R."/>
            <person name="Spillane C."/>
            <person name="Robinson S.J."/>
            <person name="Links M.G."/>
            <person name="Clarke C."/>
            <person name="Higgins E.E."/>
            <person name="Huebert T."/>
            <person name="Sharpe A.G."/>
            <person name="Parkin I.A."/>
        </authorList>
    </citation>
    <scope>NUCLEOTIDE SEQUENCE [LARGE SCALE GENOMIC DNA]</scope>
    <source>
        <strain evidence="19">cv. DH55</strain>
    </source>
</reference>
<dbReference type="Proteomes" id="UP000694864">
    <property type="component" value="Chromosome 17"/>
</dbReference>
<dbReference type="Pfam" id="PF07714">
    <property type="entry name" value="PK_Tyr_Ser-Thr"/>
    <property type="match status" value="1"/>
</dbReference>
<feature type="chain" id="PRO_5046725191" evidence="17">
    <location>
        <begin position="23"/>
        <end position="715"/>
    </location>
</feature>
<feature type="transmembrane region" description="Helical" evidence="16">
    <location>
        <begin position="346"/>
        <end position="371"/>
    </location>
</feature>
<dbReference type="InterPro" id="IPR008271">
    <property type="entry name" value="Ser/Thr_kinase_AS"/>
</dbReference>
<keyword evidence="4" id="KW-0808">Transferase</keyword>
<gene>
    <name evidence="20" type="primary">LOC104759626</name>
</gene>